<dbReference type="Proteomes" id="UP000015106">
    <property type="component" value="Chromosome 1"/>
</dbReference>
<dbReference type="Gramene" id="TuG1812G0200002623.01.T01">
    <property type="protein sequence ID" value="TuG1812G0200002623.01.T01"/>
    <property type="gene ID" value="TuG1812G0200002623.01"/>
</dbReference>
<name>A0A8R7PEG5_TRIUA</name>
<accession>A0A8R7PEG5</accession>
<reference evidence="1" key="2">
    <citation type="submission" date="2018-03" db="EMBL/GenBank/DDBJ databases">
        <title>The Triticum urartu genome reveals the dynamic nature of wheat genome evolution.</title>
        <authorList>
            <person name="Ling H."/>
            <person name="Ma B."/>
            <person name="Shi X."/>
            <person name="Liu H."/>
            <person name="Dong L."/>
            <person name="Sun H."/>
            <person name="Cao Y."/>
            <person name="Gao Q."/>
            <person name="Zheng S."/>
            <person name="Li Y."/>
            <person name="Yu Y."/>
            <person name="Du H."/>
            <person name="Qi M."/>
            <person name="Li Y."/>
            <person name="Yu H."/>
            <person name="Cui Y."/>
            <person name="Wang N."/>
            <person name="Chen C."/>
            <person name="Wu H."/>
            <person name="Zhao Y."/>
            <person name="Zhang J."/>
            <person name="Li Y."/>
            <person name="Zhou W."/>
            <person name="Zhang B."/>
            <person name="Hu W."/>
            <person name="Eijk M."/>
            <person name="Tang J."/>
            <person name="Witsenboer H."/>
            <person name="Zhao S."/>
            <person name="Li Z."/>
            <person name="Zhang A."/>
            <person name="Wang D."/>
            <person name="Liang C."/>
        </authorList>
    </citation>
    <scope>NUCLEOTIDE SEQUENCE [LARGE SCALE GENOMIC DNA]</scope>
    <source>
        <strain evidence="1">cv. G1812</strain>
    </source>
</reference>
<protein>
    <submittedName>
        <fullName evidence="1">Uncharacterized protein</fullName>
    </submittedName>
</protein>
<proteinExistence type="predicted"/>
<evidence type="ECO:0000313" key="1">
    <source>
        <dbReference type="EnsemblPlants" id="TuG1812G0200002623.01.T01"/>
    </source>
</evidence>
<reference evidence="2" key="1">
    <citation type="journal article" date="2013" name="Nature">
        <title>Draft genome of the wheat A-genome progenitor Triticum urartu.</title>
        <authorList>
            <person name="Ling H.Q."/>
            <person name="Zhao S."/>
            <person name="Liu D."/>
            <person name="Wang J."/>
            <person name="Sun H."/>
            <person name="Zhang C."/>
            <person name="Fan H."/>
            <person name="Li D."/>
            <person name="Dong L."/>
            <person name="Tao Y."/>
            <person name="Gao C."/>
            <person name="Wu H."/>
            <person name="Li Y."/>
            <person name="Cui Y."/>
            <person name="Guo X."/>
            <person name="Zheng S."/>
            <person name="Wang B."/>
            <person name="Yu K."/>
            <person name="Liang Q."/>
            <person name="Yang W."/>
            <person name="Lou X."/>
            <person name="Chen J."/>
            <person name="Feng M."/>
            <person name="Jian J."/>
            <person name="Zhang X."/>
            <person name="Luo G."/>
            <person name="Jiang Y."/>
            <person name="Liu J."/>
            <person name="Wang Z."/>
            <person name="Sha Y."/>
            <person name="Zhang B."/>
            <person name="Wu H."/>
            <person name="Tang D."/>
            <person name="Shen Q."/>
            <person name="Xue P."/>
            <person name="Zou S."/>
            <person name="Wang X."/>
            <person name="Liu X."/>
            <person name="Wang F."/>
            <person name="Yang Y."/>
            <person name="An X."/>
            <person name="Dong Z."/>
            <person name="Zhang K."/>
            <person name="Zhang X."/>
            <person name="Luo M.C."/>
            <person name="Dvorak J."/>
            <person name="Tong Y."/>
            <person name="Wang J."/>
            <person name="Yang H."/>
            <person name="Li Z."/>
            <person name="Wang D."/>
            <person name="Zhang A."/>
            <person name="Wang J."/>
        </authorList>
    </citation>
    <scope>NUCLEOTIDE SEQUENCE</scope>
    <source>
        <strain evidence="2">cv. G1812</strain>
    </source>
</reference>
<dbReference type="AlphaFoldDB" id="A0A8R7PEG5"/>
<keyword evidence="2" id="KW-1185">Reference proteome</keyword>
<reference evidence="1" key="3">
    <citation type="submission" date="2022-06" db="UniProtKB">
        <authorList>
            <consortium name="EnsemblPlants"/>
        </authorList>
    </citation>
    <scope>IDENTIFICATION</scope>
</reference>
<organism evidence="1 2">
    <name type="scientific">Triticum urartu</name>
    <name type="common">Red wild einkorn</name>
    <name type="synonym">Crithodium urartu</name>
    <dbReference type="NCBI Taxonomy" id="4572"/>
    <lineage>
        <taxon>Eukaryota</taxon>
        <taxon>Viridiplantae</taxon>
        <taxon>Streptophyta</taxon>
        <taxon>Embryophyta</taxon>
        <taxon>Tracheophyta</taxon>
        <taxon>Spermatophyta</taxon>
        <taxon>Magnoliopsida</taxon>
        <taxon>Liliopsida</taxon>
        <taxon>Poales</taxon>
        <taxon>Poaceae</taxon>
        <taxon>BOP clade</taxon>
        <taxon>Pooideae</taxon>
        <taxon>Triticodae</taxon>
        <taxon>Triticeae</taxon>
        <taxon>Triticinae</taxon>
        <taxon>Triticum</taxon>
    </lineage>
</organism>
<dbReference type="EnsemblPlants" id="TuG1812G0200002623.01.T01">
    <property type="protein sequence ID" value="TuG1812G0200002623.01.T01"/>
    <property type="gene ID" value="TuG1812G0200002623.01"/>
</dbReference>
<evidence type="ECO:0000313" key="2">
    <source>
        <dbReference type="Proteomes" id="UP000015106"/>
    </source>
</evidence>
<sequence length="120" mass="13085">PSTSNLSLTGIVCLRHRELDPTCCVLTATTSIIARCTILLCQGNQKHKCFYSNSPPTPRQSPGVTRLLPRTCSPSRASCRRRDHFSRQCAMCGPCSGIALRGVSTQAVQLHHLRSFTSAT</sequence>